<keyword evidence="2 9" id="KW-0645">Protease</keyword>
<dbReference type="Proteomes" id="UP001151518">
    <property type="component" value="Unassembled WGS sequence"/>
</dbReference>
<dbReference type="EC" id="3.4.19.12" evidence="6"/>
<keyword evidence="3 6" id="KW-0833">Ubl conjugation pathway</keyword>
<dbReference type="Gene3D" id="3.10.20.90">
    <property type="entry name" value="Phosphatidylinositol 3-kinase Catalytic Subunit, Chain A, domain 1"/>
    <property type="match status" value="1"/>
</dbReference>
<dbReference type="GO" id="GO:0036503">
    <property type="term" value="P:ERAD pathway"/>
    <property type="evidence" value="ECO:0007669"/>
    <property type="project" value="TreeGrafter"/>
</dbReference>
<comment type="subcellular location">
    <subcellularLocation>
        <location evidence="6">Cytoplasm</location>
    </subcellularLocation>
</comment>
<dbReference type="PROSITE" id="PS50802">
    <property type="entry name" value="OTU"/>
    <property type="match status" value="1"/>
</dbReference>
<dbReference type="EMBL" id="JANBTW010000021">
    <property type="protein sequence ID" value="KAJ2678358.1"/>
    <property type="molecule type" value="Genomic_DNA"/>
</dbReference>
<evidence type="ECO:0000256" key="6">
    <source>
        <dbReference type="RuleBase" id="RU367104"/>
    </source>
</evidence>
<comment type="function">
    <text evidence="6">Hydrolase that can remove conjugated ubiquitin from proteins and may therefore play an important regulatory role at the level of protein turnover by preventing degradation.</text>
</comment>
<keyword evidence="4 6" id="KW-0378">Hydrolase</keyword>
<evidence type="ECO:0000259" key="8">
    <source>
        <dbReference type="PROSITE" id="PS50802"/>
    </source>
</evidence>
<dbReference type="GO" id="GO:0005829">
    <property type="term" value="C:cytosol"/>
    <property type="evidence" value="ECO:0007669"/>
    <property type="project" value="TreeGrafter"/>
</dbReference>
<evidence type="ECO:0000313" key="10">
    <source>
        <dbReference type="Proteomes" id="UP001151518"/>
    </source>
</evidence>
<protein>
    <recommendedName>
        <fullName evidence="6">Ubiquitin thioesterase OTU</fullName>
        <ecNumber evidence="6">3.4.19.12</ecNumber>
    </recommendedName>
</protein>
<dbReference type="OrthoDB" id="65596at2759"/>
<feature type="compositionally biased region" description="Pro residues" evidence="7">
    <location>
        <begin position="121"/>
        <end position="139"/>
    </location>
</feature>
<feature type="region of interest" description="Disordered" evidence="7">
    <location>
        <begin position="103"/>
        <end position="140"/>
    </location>
</feature>
<dbReference type="Pfam" id="PF24560">
    <property type="entry name" value="zf-C2H2_OTU1_C"/>
    <property type="match status" value="1"/>
</dbReference>
<evidence type="ECO:0000256" key="2">
    <source>
        <dbReference type="ARBA" id="ARBA00022670"/>
    </source>
</evidence>
<accession>A0A9W8KZD4</accession>
<dbReference type="CDD" id="cd22745">
    <property type="entry name" value="OTU_OTU1"/>
    <property type="match status" value="1"/>
</dbReference>
<dbReference type="Gene3D" id="3.90.70.80">
    <property type="match status" value="1"/>
</dbReference>
<dbReference type="GO" id="GO:0004843">
    <property type="term" value="F:cysteine-type deubiquitinase activity"/>
    <property type="evidence" value="ECO:0007669"/>
    <property type="project" value="UniProtKB-UniRule"/>
</dbReference>
<feature type="domain" description="OTU" evidence="8">
    <location>
        <begin position="165"/>
        <end position="286"/>
    </location>
</feature>
<dbReference type="PANTHER" id="PTHR13312">
    <property type="entry name" value="HIV-INDUCED PROTEIN-7-LIKE PROTEASE"/>
    <property type="match status" value="1"/>
</dbReference>
<dbReference type="AlphaFoldDB" id="A0A9W8KZD4"/>
<evidence type="ECO:0000256" key="5">
    <source>
        <dbReference type="ARBA" id="ARBA00022807"/>
    </source>
</evidence>
<name>A0A9W8KZD4_9FUNG</name>
<dbReference type="PANTHER" id="PTHR13312:SF0">
    <property type="entry name" value="UBIQUITIN THIOESTERASE OTU1"/>
    <property type="match status" value="1"/>
</dbReference>
<dbReference type="InterPro" id="IPR057766">
    <property type="entry name" value="Znf-C2H2_OTU1-like_C"/>
</dbReference>
<evidence type="ECO:0000256" key="3">
    <source>
        <dbReference type="ARBA" id="ARBA00022786"/>
    </source>
</evidence>
<dbReference type="GO" id="GO:0016579">
    <property type="term" value="P:protein deubiquitination"/>
    <property type="evidence" value="ECO:0007669"/>
    <property type="project" value="TreeGrafter"/>
</dbReference>
<evidence type="ECO:0000256" key="1">
    <source>
        <dbReference type="ARBA" id="ARBA00000707"/>
    </source>
</evidence>
<evidence type="ECO:0000256" key="7">
    <source>
        <dbReference type="SAM" id="MobiDB-lite"/>
    </source>
</evidence>
<gene>
    <name evidence="9" type="primary">OTU1</name>
    <name evidence="9" type="ORF">GGI25_002343</name>
</gene>
<dbReference type="Pfam" id="PF02338">
    <property type="entry name" value="OTU"/>
    <property type="match status" value="1"/>
</dbReference>
<comment type="caution">
    <text evidence="9">The sequence shown here is derived from an EMBL/GenBank/DDBJ whole genome shotgun (WGS) entry which is preliminary data.</text>
</comment>
<dbReference type="GO" id="GO:0030968">
    <property type="term" value="P:endoplasmic reticulum unfolded protein response"/>
    <property type="evidence" value="ECO:0007669"/>
    <property type="project" value="TreeGrafter"/>
</dbReference>
<evidence type="ECO:0000313" key="9">
    <source>
        <dbReference type="EMBL" id="KAJ2678358.1"/>
    </source>
</evidence>
<keyword evidence="5 6" id="KW-0788">Thiol protease</keyword>
<sequence length="367" mass="41203">MWLHLKKDDETTRFVHNRGTATFGQLKDQLSQVSNIPRDLLTVSFGTPPTKVDYPDDTLLLQTPFYDGSQICVSARASNYQPHLPSMLPAATSISGHSIHDNYLHPEHTHPHAHHQHIIPPNAPLPPHLQPQPLQPPQPQQQYIDNAIADGGREGIWIPFKDGYLVRRTVPSDNSCLFTSLALCLGYPGLSPQKLRQIVCECIHEYPDMFNEAVLNMKTDVYCNWIMQPSSWGGGIEMAAISQRFHVEICSIDIQTLRIDRFGEGKYARRVLLLYSGTHYDYVAQVASIGDPRDFDRTEFETGFTCDDDDALLTAATRLAGKQHNQHGFVSDAQVELKCSKCGIYVRGEHGAKQHALVTKHANFVQI</sequence>
<dbReference type="InterPro" id="IPR003323">
    <property type="entry name" value="OTU_dom"/>
</dbReference>
<dbReference type="InterPro" id="IPR038765">
    <property type="entry name" value="Papain-like_cys_pep_sf"/>
</dbReference>
<proteinExistence type="predicted"/>
<comment type="catalytic activity">
    <reaction evidence="1 6">
        <text>Thiol-dependent hydrolysis of ester, thioester, amide, peptide and isopeptide bonds formed by the C-terminal Gly of ubiquitin (a 76-residue protein attached to proteins as an intracellular targeting signal).</text>
        <dbReference type="EC" id="3.4.19.12"/>
    </reaction>
</comment>
<organism evidence="9 10">
    <name type="scientific">Coemansia spiralis</name>
    <dbReference type="NCBI Taxonomy" id="417178"/>
    <lineage>
        <taxon>Eukaryota</taxon>
        <taxon>Fungi</taxon>
        <taxon>Fungi incertae sedis</taxon>
        <taxon>Zoopagomycota</taxon>
        <taxon>Kickxellomycotina</taxon>
        <taxon>Kickxellomycetes</taxon>
        <taxon>Kickxellales</taxon>
        <taxon>Kickxellaceae</taxon>
        <taxon>Coemansia</taxon>
    </lineage>
</organism>
<evidence type="ECO:0000256" key="4">
    <source>
        <dbReference type="ARBA" id="ARBA00022801"/>
    </source>
</evidence>
<dbReference type="SUPFAM" id="SSF54001">
    <property type="entry name" value="Cysteine proteinases"/>
    <property type="match status" value="1"/>
</dbReference>
<keyword evidence="6" id="KW-0963">Cytoplasm</keyword>
<dbReference type="GO" id="GO:0005634">
    <property type="term" value="C:nucleus"/>
    <property type="evidence" value="ECO:0007669"/>
    <property type="project" value="TreeGrafter"/>
</dbReference>
<reference evidence="9" key="1">
    <citation type="submission" date="2022-07" db="EMBL/GenBank/DDBJ databases">
        <title>Phylogenomic reconstructions and comparative analyses of Kickxellomycotina fungi.</title>
        <authorList>
            <person name="Reynolds N.K."/>
            <person name="Stajich J.E."/>
            <person name="Barry K."/>
            <person name="Grigoriev I.V."/>
            <person name="Crous P."/>
            <person name="Smith M.E."/>
        </authorList>
    </citation>
    <scope>NUCLEOTIDE SEQUENCE</scope>
    <source>
        <strain evidence="9">NRRL 3115</strain>
    </source>
</reference>